<proteinExistence type="predicted"/>
<keyword evidence="1" id="KW-0732">Signal</keyword>
<dbReference type="EMBL" id="JRFJ01000008">
    <property type="protein sequence ID" value="KHJ53082.1"/>
    <property type="molecule type" value="Genomic_DNA"/>
</dbReference>
<evidence type="ECO:0000313" key="2">
    <source>
        <dbReference type="EMBL" id="KHJ53082.1"/>
    </source>
</evidence>
<dbReference type="PANTHER" id="PTHR35869">
    <property type="entry name" value="OUTER-MEMBRANE LIPOPROTEIN CARRIER PROTEIN"/>
    <property type="match status" value="1"/>
</dbReference>
<organism evidence="2 3">
    <name type="scientific">Aureimonas altamirensis</name>
    <dbReference type="NCBI Taxonomy" id="370622"/>
    <lineage>
        <taxon>Bacteria</taxon>
        <taxon>Pseudomonadati</taxon>
        <taxon>Pseudomonadota</taxon>
        <taxon>Alphaproteobacteria</taxon>
        <taxon>Hyphomicrobiales</taxon>
        <taxon>Aurantimonadaceae</taxon>
        <taxon>Aureimonas</taxon>
    </lineage>
</organism>
<evidence type="ECO:0000313" key="3">
    <source>
        <dbReference type="Proteomes" id="UP000030826"/>
    </source>
</evidence>
<gene>
    <name evidence="2" type="ORF">LA66_19900</name>
</gene>
<sequence length="233" mass="25960">MQNPFPGRDARDKRTVSFMWNRLVSKRPRNRLPIRALALAAALSLPMAAPAYAQSAGAVAQRVADHFSSVQSMAGSFVQFDAAGNQTEGKFYIERPGKIRFDYSGQPLRVIADGSQVAVNNRRMNTWDLYPLSKTPMKLLLDRRIDLSGANIQNVQEGPDLTTIVMGDKSVFGNSRITMMFDPNTNDLRQWTIRDAQGKDTTVMIYDVKEGVRIDPSVFVIPYNSIAMGQTRG</sequence>
<dbReference type="PANTHER" id="PTHR35869:SF1">
    <property type="entry name" value="OUTER-MEMBRANE LIPOPROTEIN CARRIER PROTEIN"/>
    <property type="match status" value="1"/>
</dbReference>
<protein>
    <submittedName>
        <fullName evidence="2">Membrane protein</fullName>
    </submittedName>
</protein>
<name>A0A0B1Q243_9HYPH</name>
<evidence type="ECO:0000256" key="1">
    <source>
        <dbReference type="ARBA" id="ARBA00022729"/>
    </source>
</evidence>
<dbReference type="Gene3D" id="2.50.20.10">
    <property type="entry name" value="Lipoprotein localisation LolA/LolB/LppX"/>
    <property type="match status" value="1"/>
</dbReference>
<comment type="caution">
    <text evidence="2">The sequence shown here is derived from an EMBL/GenBank/DDBJ whole genome shotgun (WGS) entry which is preliminary data.</text>
</comment>
<dbReference type="STRING" id="370622.LA66_19900"/>
<dbReference type="Proteomes" id="UP000030826">
    <property type="component" value="Unassembled WGS sequence"/>
</dbReference>
<dbReference type="SUPFAM" id="SSF89392">
    <property type="entry name" value="Prokaryotic lipoproteins and lipoprotein localization factors"/>
    <property type="match status" value="1"/>
</dbReference>
<dbReference type="InterPro" id="IPR004564">
    <property type="entry name" value="OM_lipoprot_carrier_LolA-like"/>
</dbReference>
<dbReference type="InterPro" id="IPR029046">
    <property type="entry name" value="LolA/LolB/LppX"/>
</dbReference>
<accession>A0A0B1Q243</accession>
<reference evidence="2 3" key="1">
    <citation type="submission" date="2014-09" db="EMBL/GenBank/DDBJ databases">
        <title>Isolation and characterization of Aurantimonas altamirensis ON-56566 from clinical sample following a dog bite.</title>
        <authorList>
            <person name="Eshaghi A."/>
            <person name="Li A."/>
            <person name="Shahinas D."/>
            <person name="Bahn P."/>
            <person name="Kus J.V."/>
            <person name="Patel S.N."/>
        </authorList>
    </citation>
    <scope>NUCLEOTIDE SEQUENCE [LARGE SCALE GENOMIC DNA]</scope>
    <source>
        <strain evidence="2 3">ON-56566</strain>
    </source>
</reference>
<dbReference type="AlphaFoldDB" id="A0A0B1Q243"/>
<dbReference type="CDD" id="cd16325">
    <property type="entry name" value="LolA"/>
    <property type="match status" value="1"/>
</dbReference>
<dbReference type="Pfam" id="PF03548">
    <property type="entry name" value="LolA"/>
    <property type="match status" value="1"/>
</dbReference>